<dbReference type="STRING" id="983966.A0A0H5CA03"/>
<keyword evidence="8" id="KW-1185">Reference proteome</keyword>
<dbReference type="SMART" id="SM01271">
    <property type="entry name" value="LSM14"/>
    <property type="match status" value="1"/>
</dbReference>
<evidence type="ECO:0000256" key="2">
    <source>
        <dbReference type="SAM" id="MobiDB-lite"/>
    </source>
</evidence>
<feature type="domain" description="Sm" evidence="4">
    <location>
        <begin position="1"/>
        <end position="80"/>
    </location>
</feature>
<dbReference type="InterPro" id="IPR019050">
    <property type="entry name" value="FDF_dom"/>
</dbReference>
<evidence type="ECO:0000256" key="1">
    <source>
        <dbReference type="PROSITE-ProRule" id="PRU00846"/>
    </source>
</evidence>
<feature type="compositionally biased region" description="Basic and acidic residues" evidence="2">
    <location>
        <begin position="79"/>
        <end position="107"/>
    </location>
</feature>
<dbReference type="GO" id="GO:0034063">
    <property type="term" value="P:stress granule assembly"/>
    <property type="evidence" value="ECO:0007669"/>
    <property type="project" value="TreeGrafter"/>
</dbReference>
<dbReference type="PANTHER" id="PTHR13586">
    <property type="entry name" value="SCD6 PROTEIN-RELATED"/>
    <property type="match status" value="1"/>
</dbReference>
<dbReference type="SUPFAM" id="SSF50182">
    <property type="entry name" value="Sm-like ribonucleoproteins"/>
    <property type="match status" value="1"/>
</dbReference>
<evidence type="ECO:0000313" key="5">
    <source>
        <dbReference type="EMBL" id="CEP25203.1"/>
    </source>
</evidence>
<feature type="short sequence motif" description="FFD box" evidence="1">
    <location>
        <begin position="162"/>
        <end position="178"/>
    </location>
</feature>
<reference evidence="5" key="1">
    <citation type="submission" date="2014-12" db="EMBL/GenBank/DDBJ databases">
        <authorList>
            <person name="Jaenicke S."/>
        </authorList>
    </citation>
    <scope>NUCLEOTIDE SEQUENCE [LARGE SCALE GENOMIC DNA]</scope>
    <source>
        <strain evidence="5">CBS1600</strain>
    </source>
</reference>
<dbReference type="Pfam" id="PF12701">
    <property type="entry name" value="LSM14"/>
    <property type="match status" value="1"/>
</dbReference>
<evidence type="ECO:0000313" key="6">
    <source>
        <dbReference type="EMBL" id="ODV71477.1"/>
    </source>
</evidence>
<feature type="compositionally biased region" description="Polar residues" evidence="2">
    <location>
        <begin position="172"/>
        <end position="181"/>
    </location>
</feature>
<gene>
    <name evidence="5" type="primary">SCD6</name>
    <name evidence="5" type="ORF">BN1211_6219</name>
    <name evidence="6" type="ORF">CYBJADRAFT_186590</name>
</gene>
<accession>A0A0H5CA03</accession>
<reference evidence="6 8" key="3">
    <citation type="journal article" date="2016" name="Proc. Natl. Acad. Sci. U.S.A.">
        <title>Comparative genomics of biotechnologically important yeasts.</title>
        <authorList>
            <person name="Riley R."/>
            <person name="Haridas S."/>
            <person name="Wolfe K.H."/>
            <person name="Lopes M.R."/>
            <person name="Hittinger C.T."/>
            <person name="Goeker M."/>
            <person name="Salamov A.A."/>
            <person name="Wisecaver J.H."/>
            <person name="Long T.M."/>
            <person name="Calvey C.H."/>
            <person name="Aerts A.L."/>
            <person name="Barry K.W."/>
            <person name="Choi C."/>
            <person name="Clum A."/>
            <person name="Coughlan A.Y."/>
            <person name="Deshpande S."/>
            <person name="Douglass A.P."/>
            <person name="Hanson S.J."/>
            <person name="Klenk H.-P."/>
            <person name="LaButti K.M."/>
            <person name="Lapidus A."/>
            <person name="Lindquist E.A."/>
            <person name="Lipzen A.M."/>
            <person name="Meier-Kolthoff J.P."/>
            <person name="Ohm R.A."/>
            <person name="Otillar R.P."/>
            <person name="Pangilinan J.L."/>
            <person name="Peng Y."/>
            <person name="Rokas A."/>
            <person name="Rosa C.A."/>
            <person name="Scheuner C."/>
            <person name="Sibirny A.A."/>
            <person name="Slot J.C."/>
            <person name="Stielow J.B."/>
            <person name="Sun H."/>
            <person name="Kurtzman C.P."/>
            <person name="Blackwell M."/>
            <person name="Grigoriev I.V."/>
            <person name="Jeffries T.W."/>
        </authorList>
    </citation>
    <scope>NUCLEOTIDE SEQUENCE [LARGE SCALE GENOMIC DNA]</scope>
    <source>
        <strain evidence="8">ATCC 18201 / CBS 1600 / BCRC 20928 / JCM 3617 / NBRC 0987 / NRRL Y-1542</strain>
        <strain evidence="6">NRRL Y-1542</strain>
    </source>
</reference>
<evidence type="ECO:0000259" key="4">
    <source>
        <dbReference type="PROSITE" id="PS52002"/>
    </source>
</evidence>
<evidence type="ECO:0000313" key="8">
    <source>
        <dbReference type="Proteomes" id="UP000094389"/>
    </source>
</evidence>
<dbReference type="InterPro" id="IPR025609">
    <property type="entry name" value="Lsm14-like_N"/>
</dbReference>
<sequence>MSQYIGRTISLITSKGIRYVGVLADVNGEEATVTLKNVRPFGTEGRLGDPSKEIPPSEEVYPVVVFRGSDVQDLSVLEDEPKQETEEPKREEESKTLHDGSDIEIPPRRPPPRRVKQSDAFSGAVPDANFDFSKADIRQTQPSSEGTDNDLQRPQADPDEAPAYDKKKSFFDNISNSATEQRPQRGYNNGHRYRGRGRGNANGNYNRRADWS</sequence>
<feature type="region of interest" description="Disordered" evidence="2">
    <location>
        <begin position="72"/>
        <end position="212"/>
    </location>
</feature>
<feature type="domain" description="FFD box profile" evidence="3">
    <location>
        <begin position="162"/>
        <end position="178"/>
    </location>
</feature>
<dbReference type="Proteomes" id="UP000038830">
    <property type="component" value="Unassembled WGS sequence"/>
</dbReference>
<dbReference type="PROSITE" id="PS52002">
    <property type="entry name" value="SM"/>
    <property type="match status" value="1"/>
</dbReference>
<dbReference type="PANTHER" id="PTHR13586:SF0">
    <property type="entry name" value="TRAILER HITCH, ISOFORM H"/>
    <property type="match status" value="1"/>
</dbReference>
<dbReference type="PROSITE" id="PS51513">
    <property type="entry name" value="FFD"/>
    <property type="match status" value="1"/>
</dbReference>
<dbReference type="Proteomes" id="UP000094389">
    <property type="component" value="Unassembled WGS sequence"/>
</dbReference>
<dbReference type="GO" id="GO:0000932">
    <property type="term" value="C:P-body"/>
    <property type="evidence" value="ECO:0007669"/>
    <property type="project" value="TreeGrafter"/>
</dbReference>
<dbReference type="InterPro" id="IPR010920">
    <property type="entry name" value="LSM_dom_sf"/>
</dbReference>
<dbReference type="AlphaFoldDB" id="A0A0H5CA03"/>
<proteinExistence type="predicted"/>
<dbReference type="GeneID" id="30991619"/>
<dbReference type="EMBL" id="KV453940">
    <property type="protein sequence ID" value="ODV71477.1"/>
    <property type="molecule type" value="Genomic_DNA"/>
</dbReference>
<dbReference type="CDD" id="cd01736">
    <property type="entry name" value="LSm14_N"/>
    <property type="match status" value="1"/>
</dbReference>
<dbReference type="OMA" id="TNPRAFN"/>
<accession>A0A1E4RW24</accession>
<reference evidence="7" key="2">
    <citation type="journal article" date="2015" name="J. Biotechnol.">
        <title>The structure of the Cyberlindnera jadinii genome and its relation to Candida utilis analyzed by the occurrence of single nucleotide polymorphisms.</title>
        <authorList>
            <person name="Rupp O."/>
            <person name="Brinkrolf K."/>
            <person name="Buerth C."/>
            <person name="Kunigo M."/>
            <person name="Schneider J."/>
            <person name="Jaenicke S."/>
            <person name="Goesmann A."/>
            <person name="Puehler A."/>
            <person name="Jaeger K.-E."/>
            <person name="Ernst J.F."/>
        </authorList>
    </citation>
    <scope>NUCLEOTIDE SEQUENCE [LARGE SCALE GENOMIC DNA]</scope>
    <source>
        <strain evidence="7">ATCC 18201 / CBS 1600 / BCRC 20928 / JCM 3617 / NBRC 0987 / NRRL Y-1542</strain>
    </source>
</reference>
<dbReference type="InterPro" id="IPR047575">
    <property type="entry name" value="Sm"/>
</dbReference>
<dbReference type="SMART" id="SM01199">
    <property type="entry name" value="FDF"/>
    <property type="match status" value="1"/>
</dbReference>
<dbReference type="GO" id="GO:0003729">
    <property type="term" value="F:mRNA binding"/>
    <property type="evidence" value="ECO:0007669"/>
    <property type="project" value="TreeGrafter"/>
</dbReference>
<organism evidence="5 7">
    <name type="scientific">Cyberlindnera jadinii (strain ATCC 18201 / CBS 1600 / BCRC 20928 / JCM 3617 / NBRC 0987 / NRRL Y-1542)</name>
    <name type="common">Torula yeast</name>
    <name type="synonym">Candida utilis</name>
    <dbReference type="NCBI Taxonomy" id="983966"/>
    <lineage>
        <taxon>Eukaryota</taxon>
        <taxon>Fungi</taxon>
        <taxon>Dikarya</taxon>
        <taxon>Ascomycota</taxon>
        <taxon>Saccharomycotina</taxon>
        <taxon>Saccharomycetes</taxon>
        <taxon>Phaffomycetales</taxon>
        <taxon>Phaffomycetaceae</taxon>
        <taxon>Cyberlindnera</taxon>
    </lineage>
</organism>
<dbReference type="InterPro" id="IPR025761">
    <property type="entry name" value="FFD_box"/>
</dbReference>
<name>A0A0H5CA03_CYBJN</name>
<protein>
    <submittedName>
        <fullName evidence="5">Protein sum2</fullName>
    </submittedName>
</protein>
<evidence type="ECO:0000313" key="7">
    <source>
        <dbReference type="Proteomes" id="UP000038830"/>
    </source>
</evidence>
<dbReference type="GO" id="GO:0033962">
    <property type="term" value="P:P-body assembly"/>
    <property type="evidence" value="ECO:0007669"/>
    <property type="project" value="TreeGrafter"/>
</dbReference>
<dbReference type="RefSeq" id="XP_020068516.1">
    <property type="nucleotide sequence ID" value="XM_020217223.1"/>
</dbReference>
<evidence type="ECO:0000259" key="3">
    <source>
        <dbReference type="PROSITE" id="PS51513"/>
    </source>
</evidence>
<dbReference type="Gene3D" id="2.30.30.100">
    <property type="match status" value="1"/>
</dbReference>
<dbReference type="EMBL" id="CDQK01000007">
    <property type="protein sequence ID" value="CEP25203.1"/>
    <property type="molecule type" value="Genomic_DNA"/>
</dbReference>
<dbReference type="OrthoDB" id="21539at2759"/>